<dbReference type="EMBL" id="JAPDRQ010000028">
    <property type="protein sequence ID" value="KAJ9660802.1"/>
    <property type="molecule type" value="Genomic_DNA"/>
</dbReference>
<dbReference type="Proteomes" id="UP001172386">
    <property type="component" value="Unassembled WGS sequence"/>
</dbReference>
<evidence type="ECO:0000313" key="2">
    <source>
        <dbReference type="Proteomes" id="UP001172386"/>
    </source>
</evidence>
<keyword evidence="2" id="KW-1185">Reference proteome</keyword>
<accession>A0ACC3AEZ2</accession>
<sequence>MSYGVPKLHANKQTNGSVGHAPELPLGETKELPSGQTLHNAWTQPGANAYDFHSDTITTPTKSMLDAISKCTLMDDVYTGDPTTQALESYLAELSGQEAGLLVMSGTMGNQVAIRSHLTAPPHTVLCDYRAHIANYEAGGISTLSGAQLITVHPSNNHHLTLEDVKKHCIINDDVHAAPTQVISLENTLNGLIMPLDEVKRIAQFAQENDIRLHLDGARIWEAVAAGAGSMTEYCSLFDSVSMCLSKGLGAPIGSVLVGNKRFITIAKRIRKMMGGATRQAGIISAAARVAVEEGFGRGPNGEGGRLRACHERAARLGRAWEEKGGKLVWPVETNMVWLDLEGSGVSVKELTKAADEEGVTVHSGRIVVHHQSAEEAIEGLERALGRVLDREKEAASRTSDK</sequence>
<reference evidence="1" key="1">
    <citation type="submission" date="2022-10" db="EMBL/GenBank/DDBJ databases">
        <title>Culturing micro-colonial fungi from biological soil crusts in the Mojave desert and describing Neophaeococcomyces mojavensis, and introducing the new genera and species Taxawa tesnikishii.</title>
        <authorList>
            <person name="Kurbessoian T."/>
            <person name="Stajich J.E."/>
        </authorList>
    </citation>
    <scope>NUCLEOTIDE SEQUENCE</scope>
    <source>
        <strain evidence="1">JES_112</strain>
    </source>
</reference>
<protein>
    <submittedName>
        <fullName evidence="1">Uncharacterized protein</fullName>
    </submittedName>
</protein>
<gene>
    <name evidence="1" type="ORF">H2198_002341</name>
</gene>
<comment type="caution">
    <text evidence="1">The sequence shown here is derived from an EMBL/GenBank/DDBJ whole genome shotgun (WGS) entry which is preliminary data.</text>
</comment>
<name>A0ACC3AEZ2_9EURO</name>
<evidence type="ECO:0000313" key="1">
    <source>
        <dbReference type="EMBL" id="KAJ9660802.1"/>
    </source>
</evidence>
<organism evidence="1 2">
    <name type="scientific">Neophaeococcomyces mojaviensis</name>
    <dbReference type="NCBI Taxonomy" id="3383035"/>
    <lineage>
        <taxon>Eukaryota</taxon>
        <taxon>Fungi</taxon>
        <taxon>Dikarya</taxon>
        <taxon>Ascomycota</taxon>
        <taxon>Pezizomycotina</taxon>
        <taxon>Eurotiomycetes</taxon>
        <taxon>Chaetothyriomycetidae</taxon>
        <taxon>Chaetothyriales</taxon>
        <taxon>Chaetothyriales incertae sedis</taxon>
        <taxon>Neophaeococcomyces</taxon>
    </lineage>
</organism>
<proteinExistence type="predicted"/>